<comment type="caution">
    <text evidence="2">The sequence shown here is derived from an EMBL/GenBank/DDBJ whole genome shotgun (WGS) entry which is preliminary data.</text>
</comment>
<dbReference type="AlphaFoldDB" id="A0A432L772"/>
<dbReference type="Pfam" id="PF13730">
    <property type="entry name" value="HTH_36"/>
    <property type="match status" value="1"/>
</dbReference>
<evidence type="ECO:0000313" key="2">
    <source>
        <dbReference type="EMBL" id="RUL47223.1"/>
    </source>
</evidence>
<evidence type="ECO:0000313" key="3">
    <source>
        <dbReference type="Proteomes" id="UP000287910"/>
    </source>
</evidence>
<protein>
    <submittedName>
        <fullName evidence="2">MarR family transcriptional regulator</fullName>
    </submittedName>
</protein>
<evidence type="ECO:0000256" key="1">
    <source>
        <dbReference type="SAM" id="MobiDB-lite"/>
    </source>
</evidence>
<keyword evidence="3" id="KW-1185">Reference proteome</keyword>
<dbReference type="SUPFAM" id="SSF46785">
    <property type="entry name" value="Winged helix' DNA-binding domain"/>
    <property type="match status" value="1"/>
</dbReference>
<proteinExistence type="predicted"/>
<dbReference type="InterPro" id="IPR036390">
    <property type="entry name" value="WH_DNA-bd_sf"/>
</dbReference>
<dbReference type="EMBL" id="RYYR01000042">
    <property type="protein sequence ID" value="RUL47223.1"/>
    <property type="molecule type" value="Genomic_DNA"/>
</dbReference>
<reference evidence="2 3" key="1">
    <citation type="submission" date="2018-12" db="EMBL/GenBank/DDBJ databases">
        <title>Lysinibacillus antri sp. nov., isolated from a cave soil.</title>
        <authorList>
            <person name="Narsing Rao M.P."/>
            <person name="Zhang H."/>
            <person name="Dong Z.-Y."/>
            <person name="Niu X.-K."/>
            <person name="Zhang K."/>
            <person name="Fang B.-Z."/>
            <person name="Kang Y.-Q."/>
            <person name="Xiao M."/>
            <person name="Li W.-J."/>
        </authorList>
    </citation>
    <scope>NUCLEOTIDE SEQUENCE [LARGE SCALE GENOMIC DNA]</scope>
    <source>
        <strain evidence="2 3">SYSU K30002</strain>
    </source>
</reference>
<name>A0A432L772_9BACI</name>
<dbReference type="InterPro" id="IPR036388">
    <property type="entry name" value="WH-like_DNA-bd_sf"/>
</dbReference>
<dbReference type="RefSeq" id="WP_126660702.1">
    <property type="nucleotide sequence ID" value="NZ_RYYR01000042.1"/>
</dbReference>
<sequence>MLLVNYLKKLNEGTDINVAANLGYVVTPHCIRRCLRLSQEEKLLLFEIYSLYNEERGCAFPTQQTLAMYLGVSSSSVSKSLKKLEEKGFIKSHGRKGKKKRYIPLFTIHRNPYLLLSETFHFATKIINKEIPEDISGDWGNKLLQFVNVNKKDEFTEKDPYGLLVANFEVKSSVEQLLNLITQYVSKSFSIELEINWKEKIDENKKSNVNKKENKEKSSYRKYNKESSRNLNLDKQAELEEWLREWEEADNDKKK</sequence>
<organism evidence="2 3">
    <name type="scientific">Lysinibacillus antri</name>
    <dbReference type="NCBI Taxonomy" id="2498145"/>
    <lineage>
        <taxon>Bacteria</taxon>
        <taxon>Bacillati</taxon>
        <taxon>Bacillota</taxon>
        <taxon>Bacilli</taxon>
        <taxon>Bacillales</taxon>
        <taxon>Bacillaceae</taxon>
        <taxon>Lysinibacillus</taxon>
    </lineage>
</organism>
<dbReference type="Proteomes" id="UP000287910">
    <property type="component" value="Unassembled WGS sequence"/>
</dbReference>
<feature type="region of interest" description="Disordered" evidence="1">
    <location>
        <begin position="206"/>
        <end position="228"/>
    </location>
</feature>
<accession>A0A432L772</accession>
<gene>
    <name evidence="2" type="ORF">EK386_18720</name>
</gene>
<dbReference type="Gene3D" id="1.10.10.10">
    <property type="entry name" value="Winged helix-like DNA-binding domain superfamily/Winged helix DNA-binding domain"/>
    <property type="match status" value="1"/>
</dbReference>